<keyword evidence="3" id="KW-0418">Kinase</keyword>
<feature type="domain" description="CCHC-type" evidence="2">
    <location>
        <begin position="332"/>
        <end position="346"/>
    </location>
</feature>
<dbReference type="PANTHER" id="PTHR35317:SF42">
    <property type="entry name" value="RETROTRANSPOSON GAG DOMAIN-CONTAINING PROTEIN"/>
    <property type="match status" value="1"/>
</dbReference>
<gene>
    <name evidence="3" type="ORF">Prudu_021474</name>
</gene>
<dbReference type="InterPro" id="IPR001878">
    <property type="entry name" value="Znf_CCHC"/>
</dbReference>
<dbReference type="EMBL" id="AP019304">
    <property type="protein sequence ID" value="BBH09074.1"/>
    <property type="molecule type" value="Genomic_DNA"/>
</dbReference>
<accession>A0A4Y1RXI9</accession>
<evidence type="ECO:0000256" key="1">
    <source>
        <dbReference type="PROSITE-ProRule" id="PRU00047"/>
    </source>
</evidence>
<dbReference type="SUPFAM" id="SSF57756">
    <property type="entry name" value="Retrovirus zinc finger-like domains"/>
    <property type="match status" value="1"/>
</dbReference>
<dbReference type="GO" id="GO:0008270">
    <property type="term" value="F:zinc ion binding"/>
    <property type="evidence" value="ECO:0007669"/>
    <property type="project" value="UniProtKB-KW"/>
</dbReference>
<keyword evidence="1" id="KW-0863">Zinc-finger</keyword>
<sequence length="370" mass="42262">MRIGLLFIIGLQDSRLIKSSTQLSTCSLCLPLRADTHKISSSDSPHLESENKAFGDLREELSLRCFDKRLQWQNKFLPCSEQAKATQTQQDLYIQINHNSIETLIGSNYTKWREDVEIALGLLDYEMVIEEEAPAEPTATASAEAKAKYAKWIKANKMAILIMRRSISPSVRGSITPSDNAKKFIDSIAEKFQESKKAEIGTLMAQLTDAKYNGEKCVRTHILNMLEIGNKLQALKVNVDENMMVHFAINSLPSTFKHLRSTYVAQKEIWTVTDLIGICVQEEQNMKKDKAEERVNMVHNFKPKKDFGKGKITWKKNKEEKGSKGLEPEGFKCYFCKKFGHMKRNCDRYKRWLDKQKAKGVQNKEAAKQG</sequence>
<keyword evidence="1" id="KW-0862">Zinc</keyword>
<dbReference type="Pfam" id="PF14223">
    <property type="entry name" value="Retrotran_gag_2"/>
    <property type="match status" value="1"/>
</dbReference>
<dbReference type="AlphaFoldDB" id="A0A4Y1RXI9"/>
<name>A0A4Y1RXI9_PRUDU</name>
<proteinExistence type="predicted"/>
<keyword evidence="3" id="KW-0808">Transferase</keyword>
<organism evidence="3">
    <name type="scientific">Prunus dulcis</name>
    <name type="common">Almond</name>
    <name type="synonym">Amygdalus dulcis</name>
    <dbReference type="NCBI Taxonomy" id="3755"/>
    <lineage>
        <taxon>Eukaryota</taxon>
        <taxon>Viridiplantae</taxon>
        <taxon>Streptophyta</taxon>
        <taxon>Embryophyta</taxon>
        <taxon>Tracheophyta</taxon>
        <taxon>Spermatophyta</taxon>
        <taxon>Magnoliopsida</taxon>
        <taxon>eudicotyledons</taxon>
        <taxon>Gunneridae</taxon>
        <taxon>Pentapetalae</taxon>
        <taxon>rosids</taxon>
        <taxon>fabids</taxon>
        <taxon>Rosales</taxon>
        <taxon>Rosaceae</taxon>
        <taxon>Amygdaloideae</taxon>
        <taxon>Amygdaleae</taxon>
        <taxon>Prunus</taxon>
    </lineage>
</organism>
<evidence type="ECO:0000259" key="2">
    <source>
        <dbReference type="PROSITE" id="PS50158"/>
    </source>
</evidence>
<evidence type="ECO:0000313" key="3">
    <source>
        <dbReference type="EMBL" id="BBH09074.1"/>
    </source>
</evidence>
<dbReference type="InterPro" id="IPR036875">
    <property type="entry name" value="Znf_CCHC_sf"/>
</dbReference>
<dbReference type="PROSITE" id="PS50158">
    <property type="entry name" value="ZF_CCHC"/>
    <property type="match status" value="1"/>
</dbReference>
<dbReference type="SMART" id="SM00343">
    <property type="entry name" value="ZnF_C2HC"/>
    <property type="match status" value="1"/>
</dbReference>
<dbReference type="PANTHER" id="PTHR35317">
    <property type="entry name" value="OS04G0629600 PROTEIN"/>
    <property type="match status" value="1"/>
</dbReference>
<protein>
    <submittedName>
        <fullName evidence="3">Wall associated kinase-like 7</fullName>
    </submittedName>
</protein>
<dbReference type="GO" id="GO:0003676">
    <property type="term" value="F:nucleic acid binding"/>
    <property type="evidence" value="ECO:0007669"/>
    <property type="project" value="InterPro"/>
</dbReference>
<reference evidence="3" key="1">
    <citation type="journal article" date="2019" name="Science">
        <title>Mutation of a bHLH transcription factor allowed almond domestication.</title>
        <authorList>
            <person name="Sanchez-Perez R."/>
            <person name="Pavan S."/>
            <person name="Mazzeo R."/>
            <person name="Moldovan C."/>
            <person name="Aiese Cigliano R."/>
            <person name="Del Cueto J."/>
            <person name="Ricciardi F."/>
            <person name="Lotti C."/>
            <person name="Ricciardi L."/>
            <person name="Dicenta F."/>
            <person name="Lopez-Marques R.L."/>
            <person name="Lindberg Moller B."/>
        </authorList>
    </citation>
    <scope>NUCLEOTIDE SEQUENCE</scope>
</reference>
<keyword evidence="1" id="KW-0479">Metal-binding</keyword>
<dbReference type="GO" id="GO:0016301">
    <property type="term" value="F:kinase activity"/>
    <property type="evidence" value="ECO:0007669"/>
    <property type="project" value="UniProtKB-KW"/>
</dbReference>